<comment type="caution">
    <text evidence="1">The sequence shown here is derived from an EMBL/GenBank/DDBJ whole genome shotgun (WGS) entry which is preliminary data.</text>
</comment>
<sequence>MEITLKDSLKSIVLGLLAALSIYVCILLQLPAWVTKLKFFNNLITYFLGMTAWFSYSSDSLNNLPMLMLCLGLGIGFGYVYTVFDGLISNYKYNGK</sequence>
<proteinExistence type="predicted"/>
<reference evidence="1" key="1">
    <citation type="submission" date="2019-09" db="EMBL/GenBank/DDBJ databases">
        <authorList>
            <person name="Rodrigo-Torres L."/>
            <person name="Arahal R. D."/>
            <person name="Lucena T."/>
        </authorList>
    </citation>
    <scope>NUCLEOTIDE SEQUENCE</scope>
    <source>
        <strain evidence="1">ISS653</strain>
    </source>
</reference>
<gene>
    <name evidence="1" type="ORF">FVB9532_03518</name>
</gene>
<evidence type="ECO:0000313" key="2">
    <source>
        <dbReference type="Proteomes" id="UP000356253"/>
    </source>
</evidence>
<dbReference type="EMBL" id="CABVMM010000016">
    <property type="protein sequence ID" value="VVV02220.1"/>
    <property type="molecule type" value="Genomic_DNA"/>
</dbReference>
<name>A0AC61YDA4_9FLAO</name>
<protein>
    <submittedName>
        <fullName evidence="1">Uncharacterized protein</fullName>
    </submittedName>
</protein>
<accession>A0AC61YDA4</accession>
<keyword evidence="2" id="KW-1185">Reference proteome</keyword>
<evidence type="ECO:0000313" key="1">
    <source>
        <dbReference type="EMBL" id="VVV02220.1"/>
    </source>
</evidence>
<organism evidence="1 2">
    <name type="scientific">Mesonia oceanica</name>
    <dbReference type="NCBI Taxonomy" id="2687242"/>
    <lineage>
        <taxon>Bacteria</taxon>
        <taxon>Pseudomonadati</taxon>
        <taxon>Bacteroidota</taxon>
        <taxon>Flavobacteriia</taxon>
        <taxon>Flavobacteriales</taxon>
        <taxon>Flavobacteriaceae</taxon>
        <taxon>Mesonia</taxon>
    </lineage>
</organism>
<dbReference type="Proteomes" id="UP000356253">
    <property type="component" value="Unassembled WGS sequence"/>
</dbReference>